<name>A0ABU3DYD5_9FLAO</name>
<dbReference type="Proteomes" id="UP001261624">
    <property type="component" value="Unassembled WGS sequence"/>
</dbReference>
<proteinExistence type="predicted"/>
<reference evidence="1 2" key="1">
    <citation type="submission" date="2023-09" db="EMBL/GenBank/DDBJ databases">
        <authorList>
            <person name="Rey-Velasco X."/>
        </authorList>
    </citation>
    <scope>NUCLEOTIDE SEQUENCE [LARGE SCALE GENOMIC DNA]</scope>
    <source>
        <strain evidence="1 2">F188</strain>
    </source>
</reference>
<evidence type="ECO:0000313" key="1">
    <source>
        <dbReference type="EMBL" id="MDT0688734.1"/>
    </source>
</evidence>
<dbReference type="EMBL" id="JAVRHM010000002">
    <property type="protein sequence ID" value="MDT0688734.1"/>
    <property type="molecule type" value="Genomic_DNA"/>
</dbReference>
<organism evidence="1 2">
    <name type="scientific">Autumnicola patrickiae</name>
    <dbReference type="NCBI Taxonomy" id="3075591"/>
    <lineage>
        <taxon>Bacteria</taxon>
        <taxon>Pseudomonadati</taxon>
        <taxon>Bacteroidota</taxon>
        <taxon>Flavobacteriia</taxon>
        <taxon>Flavobacteriales</taxon>
        <taxon>Flavobacteriaceae</taxon>
        <taxon>Autumnicola</taxon>
    </lineage>
</organism>
<accession>A0ABU3DYD5</accession>
<dbReference type="RefSeq" id="WP_311680862.1">
    <property type="nucleotide sequence ID" value="NZ_JAVRHM010000002.1"/>
</dbReference>
<evidence type="ECO:0000313" key="2">
    <source>
        <dbReference type="Proteomes" id="UP001261624"/>
    </source>
</evidence>
<sequence>MTEITPDREFEYFYCPVTGEPVLHPDGYTTSPALLFIYVEEIKDFEYCSEQLREKFAAYFDENAKKTEGELLFKKLKEELPWGQDKLLITYGNVGAASLCFDLGYEKR</sequence>
<comment type="caution">
    <text evidence="1">The sequence shown here is derived from an EMBL/GenBank/DDBJ whole genome shotgun (WGS) entry which is preliminary data.</text>
</comment>
<protein>
    <submittedName>
        <fullName evidence="1">Uncharacterized protein</fullName>
    </submittedName>
</protein>
<gene>
    <name evidence="1" type="ORF">RM549_03005</name>
</gene>
<keyword evidence="2" id="KW-1185">Reference proteome</keyword>